<accession>A0ACB9Q8Z0</accession>
<comment type="caution">
    <text evidence="1">The sequence shown here is derived from an EMBL/GenBank/DDBJ whole genome shotgun (WGS) entry which is preliminary data.</text>
</comment>
<organism evidence="1 2">
    <name type="scientific">Bauhinia variegata</name>
    <name type="common">Purple orchid tree</name>
    <name type="synonym">Phanera variegata</name>
    <dbReference type="NCBI Taxonomy" id="167791"/>
    <lineage>
        <taxon>Eukaryota</taxon>
        <taxon>Viridiplantae</taxon>
        <taxon>Streptophyta</taxon>
        <taxon>Embryophyta</taxon>
        <taxon>Tracheophyta</taxon>
        <taxon>Spermatophyta</taxon>
        <taxon>Magnoliopsida</taxon>
        <taxon>eudicotyledons</taxon>
        <taxon>Gunneridae</taxon>
        <taxon>Pentapetalae</taxon>
        <taxon>rosids</taxon>
        <taxon>fabids</taxon>
        <taxon>Fabales</taxon>
        <taxon>Fabaceae</taxon>
        <taxon>Cercidoideae</taxon>
        <taxon>Cercideae</taxon>
        <taxon>Bauhiniinae</taxon>
        <taxon>Bauhinia</taxon>
    </lineage>
</organism>
<gene>
    <name evidence="1" type="ORF">L6164_000803</name>
</gene>
<sequence length="84" mass="9997">MSSVTELSGALYEFQQWRRTDSVSLQVLPYNYRLAAEKDEGERWERRKKSSEFQDQILVTCSVRFGRVIFQITVRYCNKVRISL</sequence>
<proteinExistence type="predicted"/>
<name>A0ACB9Q8Z0_BAUVA</name>
<dbReference type="EMBL" id="CM039426">
    <property type="protein sequence ID" value="KAI4356814.1"/>
    <property type="molecule type" value="Genomic_DNA"/>
</dbReference>
<protein>
    <submittedName>
        <fullName evidence="1">Uncharacterized protein</fullName>
    </submittedName>
</protein>
<evidence type="ECO:0000313" key="1">
    <source>
        <dbReference type="EMBL" id="KAI4356814.1"/>
    </source>
</evidence>
<evidence type="ECO:0000313" key="2">
    <source>
        <dbReference type="Proteomes" id="UP000828941"/>
    </source>
</evidence>
<reference evidence="1 2" key="1">
    <citation type="journal article" date="2022" name="DNA Res.">
        <title>Chromosomal-level genome assembly of the orchid tree Bauhinia variegata (Leguminosae; Cercidoideae) supports the allotetraploid origin hypothesis of Bauhinia.</title>
        <authorList>
            <person name="Zhong Y."/>
            <person name="Chen Y."/>
            <person name="Zheng D."/>
            <person name="Pang J."/>
            <person name="Liu Y."/>
            <person name="Luo S."/>
            <person name="Meng S."/>
            <person name="Qian L."/>
            <person name="Wei D."/>
            <person name="Dai S."/>
            <person name="Zhou R."/>
        </authorList>
    </citation>
    <scope>NUCLEOTIDE SEQUENCE [LARGE SCALE GENOMIC DNA]</scope>
    <source>
        <strain evidence="1">BV-YZ2020</strain>
    </source>
</reference>
<keyword evidence="2" id="KW-1185">Reference proteome</keyword>
<dbReference type="Proteomes" id="UP000828941">
    <property type="component" value="Chromosome 1"/>
</dbReference>